<dbReference type="EMBL" id="VBOX01000088">
    <property type="protein sequence ID" value="TMQ61894.1"/>
    <property type="molecule type" value="Genomic_DNA"/>
</dbReference>
<name>A0A538TEA2_UNCEI</name>
<organism evidence="3 4">
    <name type="scientific">Eiseniibacteriota bacterium</name>
    <dbReference type="NCBI Taxonomy" id="2212470"/>
    <lineage>
        <taxon>Bacteria</taxon>
        <taxon>Candidatus Eiseniibacteriota</taxon>
    </lineage>
</organism>
<dbReference type="InterPro" id="IPR050194">
    <property type="entry name" value="Glycosyltransferase_grp1"/>
</dbReference>
<evidence type="ECO:0000313" key="4">
    <source>
        <dbReference type="Proteomes" id="UP000317366"/>
    </source>
</evidence>
<dbReference type="Gene3D" id="3.40.50.2000">
    <property type="entry name" value="Glycogen Phosphorylase B"/>
    <property type="match status" value="2"/>
</dbReference>
<comment type="caution">
    <text evidence="3">The sequence shown here is derived from an EMBL/GenBank/DDBJ whole genome shotgun (WGS) entry which is preliminary data.</text>
</comment>
<dbReference type="Proteomes" id="UP000317366">
    <property type="component" value="Unassembled WGS sequence"/>
</dbReference>
<proteinExistence type="predicted"/>
<reference evidence="3 4" key="1">
    <citation type="journal article" date="2019" name="Nat. Microbiol.">
        <title>Mediterranean grassland soil C-N compound turnover is dependent on rainfall and depth, and is mediated by genomically divergent microorganisms.</title>
        <authorList>
            <person name="Diamond S."/>
            <person name="Andeer P.F."/>
            <person name="Li Z."/>
            <person name="Crits-Christoph A."/>
            <person name="Burstein D."/>
            <person name="Anantharaman K."/>
            <person name="Lane K.R."/>
            <person name="Thomas B.C."/>
            <person name="Pan C."/>
            <person name="Northen T.R."/>
            <person name="Banfield J.F."/>
        </authorList>
    </citation>
    <scope>NUCLEOTIDE SEQUENCE [LARGE SCALE GENOMIC DNA]</scope>
    <source>
        <strain evidence="3">WS_7</strain>
    </source>
</reference>
<keyword evidence="3" id="KW-0808">Transferase</keyword>
<dbReference type="InterPro" id="IPR001296">
    <property type="entry name" value="Glyco_trans_1"/>
</dbReference>
<evidence type="ECO:0000313" key="3">
    <source>
        <dbReference type="EMBL" id="TMQ61894.1"/>
    </source>
</evidence>
<dbReference type="InterPro" id="IPR028098">
    <property type="entry name" value="Glyco_trans_4-like_N"/>
</dbReference>
<evidence type="ECO:0000259" key="1">
    <source>
        <dbReference type="Pfam" id="PF00534"/>
    </source>
</evidence>
<feature type="domain" description="Glycosyltransferase subfamily 4-like N-terminal" evidence="2">
    <location>
        <begin position="51"/>
        <end position="159"/>
    </location>
</feature>
<dbReference type="PANTHER" id="PTHR45947">
    <property type="entry name" value="SULFOQUINOVOSYL TRANSFERASE SQD2"/>
    <property type="match status" value="1"/>
</dbReference>
<feature type="domain" description="Glycosyl transferase family 1" evidence="1">
    <location>
        <begin position="206"/>
        <end position="337"/>
    </location>
</feature>
<dbReference type="Pfam" id="PF13439">
    <property type="entry name" value="Glyco_transf_4"/>
    <property type="match status" value="1"/>
</dbReference>
<dbReference type="GO" id="GO:0016757">
    <property type="term" value="F:glycosyltransferase activity"/>
    <property type="evidence" value="ECO:0007669"/>
    <property type="project" value="InterPro"/>
</dbReference>
<evidence type="ECO:0000259" key="2">
    <source>
        <dbReference type="Pfam" id="PF13439"/>
    </source>
</evidence>
<dbReference type="SUPFAM" id="SSF53756">
    <property type="entry name" value="UDP-Glycosyltransferase/glycogen phosphorylase"/>
    <property type="match status" value="1"/>
</dbReference>
<dbReference type="CDD" id="cd03802">
    <property type="entry name" value="GT4_AviGT4-like"/>
    <property type="match status" value="1"/>
</dbReference>
<protein>
    <submittedName>
        <fullName evidence="3">Glycosyltransferase family 4 protein</fullName>
    </submittedName>
</protein>
<accession>A0A538TEA2</accession>
<sequence length="393" mass="43603">MSIETVVDFGANGAAWKPFDDGQSGTRCALPERLSIAQVAPLYESVPPKLYGGTERVVSYLTDELVSEGHDVTLFASGDSDTRARLIPACPRSLRLDEHCRDPLAHHILMLERVVRESDRFDVIHFHCDYMHFPLSRRLKVPTLTTLHGRLDLTDLVPIYREYSDMPLVSISDAQRAPLPWANWLTTVHHGLPHAFGTPRLEPGGYLAFLGRISPEKRVDRAIEIARLAGMEIRIAAKIDAVDRAYFDEVIRPLLGGPGIEFLGEIGEQEKVPFLSDACALLFPIDWPEPFGLVMIEAMACGTPVIAYRRGSVPEVIEDGVTGYVVGSIDEAVSAVKRIGDLSRASCRRAFEERFTSRRMAEDYVEAYRSLIHPETSRALAGGRHTISSGRAV</sequence>
<gene>
    <name evidence="3" type="ORF">E6K77_08900</name>
</gene>
<dbReference type="PANTHER" id="PTHR45947:SF13">
    <property type="entry name" value="TRANSFERASE"/>
    <property type="match status" value="1"/>
</dbReference>
<dbReference type="AlphaFoldDB" id="A0A538TEA2"/>
<dbReference type="Pfam" id="PF00534">
    <property type="entry name" value="Glycos_transf_1"/>
    <property type="match status" value="1"/>
</dbReference>